<proteinExistence type="predicted"/>
<dbReference type="Proteomes" id="UP001060170">
    <property type="component" value="Chromosome 16"/>
</dbReference>
<organism evidence="1 2">
    <name type="scientific">Puccinia striiformis f. sp. tritici</name>
    <dbReference type="NCBI Taxonomy" id="168172"/>
    <lineage>
        <taxon>Eukaryota</taxon>
        <taxon>Fungi</taxon>
        <taxon>Dikarya</taxon>
        <taxon>Basidiomycota</taxon>
        <taxon>Pucciniomycotina</taxon>
        <taxon>Pucciniomycetes</taxon>
        <taxon>Pucciniales</taxon>
        <taxon>Pucciniaceae</taxon>
        <taxon>Puccinia</taxon>
    </lineage>
</organism>
<protein>
    <submittedName>
        <fullName evidence="1">Uncharacterized protein</fullName>
    </submittedName>
</protein>
<reference evidence="2" key="1">
    <citation type="journal article" date="2018" name="BMC Genomics">
        <title>Genomic insights into host adaptation between the wheat stripe rust pathogen (Puccinia striiformis f. sp. tritici) and the barley stripe rust pathogen (Puccinia striiformis f. sp. hordei).</title>
        <authorList>
            <person name="Xia C."/>
            <person name="Wang M."/>
            <person name="Yin C."/>
            <person name="Cornejo O.E."/>
            <person name="Hulbert S.H."/>
            <person name="Chen X."/>
        </authorList>
    </citation>
    <scope>NUCLEOTIDE SEQUENCE [LARGE SCALE GENOMIC DNA]</scope>
    <source>
        <strain evidence="2">93-210</strain>
    </source>
</reference>
<accession>A0ACC0DSM1</accession>
<comment type="caution">
    <text evidence="1">The sequence shown here is derived from an EMBL/GenBank/DDBJ whole genome shotgun (WGS) entry which is preliminary data.</text>
</comment>
<gene>
    <name evidence="1" type="ORF">MJO28_015392</name>
</gene>
<reference evidence="1 2" key="3">
    <citation type="journal article" date="2022" name="Microbiol. Spectr.">
        <title>Folding features and dynamics of 3D genome architecture in plant fungal pathogens.</title>
        <authorList>
            <person name="Xia C."/>
        </authorList>
    </citation>
    <scope>NUCLEOTIDE SEQUENCE [LARGE SCALE GENOMIC DNA]</scope>
    <source>
        <strain evidence="1 2">93-210</strain>
    </source>
</reference>
<sequence>MAICFAPSVRSVETMPRRRHDLSPQHVKCTFMLTEREPRASLTPQGAHCLPHEVIRIQIHASAQPHEICGGRLRSSEAGCRMVDIYYTPRASCRRSFLLLHIGMTEEAIGMIEEAGRTQIREIPSYKSSMEDFR</sequence>
<dbReference type="EMBL" id="CM045880">
    <property type="protein sequence ID" value="KAI7938472.1"/>
    <property type="molecule type" value="Genomic_DNA"/>
</dbReference>
<reference evidence="2" key="2">
    <citation type="journal article" date="2018" name="Mol. Plant Microbe Interact.">
        <title>Genome sequence resources for the wheat stripe rust pathogen (Puccinia striiformis f. sp. tritici) and the barley stripe rust pathogen (Puccinia striiformis f. sp. hordei).</title>
        <authorList>
            <person name="Xia C."/>
            <person name="Wang M."/>
            <person name="Yin C."/>
            <person name="Cornejo O.E."/>
            <person name="Hulbert S.H."/>
            <person name="Chen X."/>
        </authorList>
    </citation>
    <scope>NUCLEOTIDE SEQUENCE [LARGE SCALE GENOMIC DNA]</scope>
    <source>
        <strain evidence="2">93-210</strain>
    </source>
</reference>
<evidence type="ECO:0000313" key="1">
    <source>
        <dbReference type="EMBL" id="KAI7938472.1"/>
    </source>
</evidence>
<name>A0ACC0DSM1_9BASI</name>
<keyword evidence="2" id="KW-1185">Reference proteome</keyword>
<evidence type="ECO:0000313" key="2">
    <source>
        <dbReference type="Proteomes" id="UP001060170"/>
    </source>
</evidence>